<name>A0A0F9HGP9_9ZZZZ</name>
<dbReference type="AlphaFoldDB" id="A0A0F9HGP9"/>
<reference evidence="1" key="1">
    <citation type="journal article" date="2015" name="Nature">
        <title>Complex archaea that bridge the gap between prokaryotes and eukaryotes.</title>
        <authorList>
            <person name="Spang A."/>
            <person name="Saw J.H."/>
            <person name="Jorgensen S.L."/>
            <person name="Zaremba-Niedzwiedzka K."/>
            <person name="Martijn J."/>
            <person name="Lind A.E."/>
            <person name="van Eijk R."/>
            <person name="Schleper C."/>
            <person name="Guy L."/>
            <person name="Ettema T.J."/>
        </authorList>
    </citation>
    <scope>NUCLEOTIDE SEQUENCE</scope>
</reference>
<gene>
    <name evidence="1" type="ORF">LCGC14_1785280</name>
</gene>
<evidence type="ECO:0000313" key="1">
    <source>
        <dbReference type="EMBL" id="KKM02352.1"/>
    </source>
</evidence>
<comment type="caution">
    <text evidence="1">The sequence shown here is derived from an EMBL/GenBank/DDBJ whole genome shotgun (WGS) entry which is preliminary data.</text>
</comment>
<accession>A0A0F9HGP9</accession>
<protein>
    <recommendedName>
        <fullName evidence="2">PIN domain-containing protein</fullName>
    </recommendedName>
</protein>
<dbReference type="SUPFAM" id="SSF48452">
    <property type="entry name" value="TPR-like"/>
    <property type="match status" value="1"/>
</dbReference>
<proteinExistence type="predicted"/>
<evidence type="ECO:0008006" key="2">
    <source>
        <dbReference type="Google" id="ProtNLM"/>
    </source>
</evidence>
<feature type="non-terminal residue" evidence="1">
    <location>
        <position position="1"/>
    </location>
</feature>
<dbReference type="EMBL" id="LAZR01016957">
    <property type="protein sequence ID" value="KKM02352.1"/>
    <property type="molecule type" value="Genomic_DNA"/>
</dbReference>
<organism evidence="1">
    <name type="scientific">marine sediment metagenome</name>
    <dbReference type="NCBI Taxonomy" id="412755"/>
    <lineage>
        <taxon>unclassified sequences</taxon>
        <taxon>metagenomes</taxon>
        <taxon>ecological metagenomes</taxon>
    </lineage>
</organism>
<sequence length="661" mass="76482">KKKDKVVFDANFFICMLQIRARNILGNLEIAANELDYEFYISKVVFNEIKAPHTYLDKLRQILNVEEILPNQVEEVKNDLSKYNIRFPAQDPDLSLVYIAKNLINNEDLSTVHLVTDDFKLVKNTSMLYKGRINILSLSSFLLKIQRTTTTSKTRKYFKDIWRRSLNYTLSYMIERSKFYPAEQKITWLIEKAITVTEDSILSQDLELENPDAGMKFEVGASRYLEEITIAEKYISNQDLSKSEEEQVSGIIKFLENLKIAREYVIRAREAIIKSISKEAVKYLKKGNEFLISLLQVGSGQLTKMKDYDIIEQLICSEISKMEFLRSYLLVSLGRINSAIGSLERAALFSTIIHNYKTCLTLNYIKALIYIFHGLYTEAIRQYNFTEELAEIYNDDKLKLKCSIGKAIALYLQGDDRNTAMAIMDEISSMDLDENFLDAVIVFSELGDYFLALGHSQIAANLYNQALEVSIDYKLSFKSEILIEKLKRAYISTVLEGYSADDMVDKLDLLLDKAYIIKDVEKYNDQIKKISSFNMLFYTPFPYITGKKRVIPYSKLPKELKEDYLEVVYFEYISENKEQILFIVSHYELGLLGIKVKTSENVTGVAENYTLKIKPTAKAKIYEPDETLKNDFLIRAIIEITQKDKVKINYSLPSFFKQLNL</sequence>
<dbReference type="InterPro" id="IPR011990">
    <property type="entry name" value="TPR-like_helical_dom_sf"/>
</dbReference>